<dbReference type="AlphaFoldDB" id="A8N8M3"/>
<sequence>MSTESFQTCPRIILLAIFNALMDQLEENPATSTRTNQRMIRQTIIAASHVCHTWRRVALRLNHVWVRLIDFQHSPIEQIRHLLDLSSPLPFDFGRRDAPIRLPGQPGLSSLLLRYENRIREWNVRFDRTDLSERWYRLFAFPLHSLEALRWEGPFAPVPHQTEMEKFRFWLPMNRITSLSIDSSNLPFPNIPLHSLTSLHVANTSTQPHAPTIAEWLDILRGSPSLEMLSIQDAIKPSTSDMDTFVPLELPNLRLLSLGDNRSGNGAVFALLTCIFATPKCALVCTAPTTFEQPYNTVFKDALLSWFHDAIDNRELGHFPLHFCVSKDSDLTMSNVADPAHVLDWNGVQGIERVTRFLDSVAYKVLSIRVPRVMGPSTFECQKILRDIKLGERFTSVDITVHPDAIIPTVKTPEDIVHVVPLRLEGLDNVRELTFHGRSSLLPTAQCVREWAFNRLGMRIPVLPVLERIIFRDFIDAHVISGEVASLLAWRRDTGYRVNSIRFEDSSE</sequence>
<organism evidence="1 2">
    <name type="scientific">Coprinopsis cinerea (strain Okayama-7 / 130 / ATCC MYA-4618 / FGSC 9003)</name>
    <name type="common">Inky cap fungus</name>
    <name type="synonym">Hormographiella aspergillata</name>
    <dbReference type="NCBI Taxonomy" id="240176"/>
    <lineage>
        <taxon>Eukaryota</taxon>
        <taxon>Fungi</taxon>
        <taxon>Dikarya</taxon>
        <taxon>Basidiomycota</taxon>
        <taxon>Agaricomycotina</taxon>
        <taxon>Agaricomycetes</taxon>
        <taxon>Agaricomycetidae</taxon>
        <taxon>Agaricales</taxon>
        <taxon>Agaricineae</taxon>
        <taxon>Psathyrellaceae</taxon>
        <taxon>Coprinopsis</taxon>
    </lineage>
</organism>
<evidence type="ECO:0000313" key="2">
    <source>
        <dbReference type="Proteomes" id="UP000001861"/>
    </source>
</evidence>
<dbReference type="EMBL" id="AACS02000007">
    <property type="protein sequence ID" value="EAU90642.1"/>
    <property type="molecule type" value="Genomic_DNA"/>
</dbReference>
<comment type="caution">
    <text evidence="1">The sequence shown here is derived from an EMBL/GenBank/DDBJ whole genome shotgun (WGS) entry which is preliminary data.</text>
</comment>
<evidence type="ECO:0000313" key="1">
    <source>
        <dbReference type="EMBL" id="EAU90642.1"/>
    </source>
</evidence>
<name>A8N8M3_COPC7</name>
<dbReference type="STRING" id="240176.A8N8M3"/>
<accession>A8N8M3</accession>
<keyword evidence="2" id="KW-1185">Reference proteome</keyword>
<proteinExistence type="predicted"/>
<dbReference type="Proteomes" id="UP000001861">
    <property type="component" value="Unassembled WGS sequence"/>
</dbReference>
<dbReference type="RefSeq" id="XP_001831179.1">
    <property type="nucleotide sequence ID" value="XM_001831127.1"/>
</dbReference>
<reference evidence="1 2" key="1">
    <citation type="journal article" date="2010" name="Proc. Natl. Acad. Sci. U.S.A.">
        <title>Insights into evolution of multicellular fungi from the assembled chromosomes of the mushroom Coprinopsis cinerea (Coprinus cinereus).</title>
        <authorList>
            <person name="Stajich J.E."/>
            <person name="Wilke S.K."/>
            <person name="Ahren D."/>
            <person name="Au C.H."/>
            <person name="Birren B.W."/>
            <person name="Borodovsky M."/>
            <person name="Burns C."/>
            <person name="Canback B."/>
            <person name="Casselton L.A."/>
            <person name="Cheng C.K."/>
            <person name="Deng J."/>
            <person name="Dietrich F.S."/>
            <person name="Fargo D.C."/>
            <person name="Farman M.L."/>
            <person name="Gathman A.C."/>
            <person name="Goldberg J."/>
            <person name="Guigo R."/>
            <person name="Hoegger P.J."/>
            <person name="Hooker J.B."/>
            <person name="Huggins A."/>
            <person name="James T.Y."/>
            <person name="Kamada T."/>
            <person name="Kilaru S."/>
            <person name="Kodira C."/>
            <person name="Kues U."/>
            <person name="Kupfer D."/>
            <person name="Kwan H.S."/>
            <person name="Lomsadze A."/>
            <person name="Li W."/>
            <person name="Lilly W.W."/>
            <person name="Ma L.J."/>
            <person name="Mackey A.J."/>
            <person name="Manning G."/>
            <person name="Martin F."/>
            <person name="Muraguchi H."/>
            <person name="Natvig D.O."/>
            <person name="Palmerini H."/>
            <person name="Ramesh M.A."/>
            <person name="Rehmeyer C.J."/>
            <person name="Roe B.A."/>
            <person name="Shenoy N."/>
            <person name="Stanke M."/>
            <person name="Ter-Hovhannisyan V."/>
            <person name="Tunlid A."/>
            <person name="Velagapudi R."/>
            <person name="Vision T.J."/>
            <person name="Zeng Q."/>
            <person name="Zolan M.E."/>
            <person name="Pukkila P.J."/>
        </authorList>
    </citation>
    <scope>NUCLEOTIDE SEQUENCE [LARGE SCALE GENOMIC DNA]</scope>
    <source>
        <strain evidence="2">Okayama-7 / 130 / ATCC MYA-4618 / FGSC 9003</strain>
    </source>
</reference>
<dbReference type="SUPFAM" id="SSF52047">
    <property type="entry name" value="RNI-like"/>
    <property type="match status" value="1"/>
</dbReference>
<dbReference type="VEuPathDB" id="FungiDB:CC1G_09882"/>
<dbReference type="KEGG" id="cci:CC1G_09882"/>
<gene>
    <name evidence="1" type="ORF">CC1G_09882</name>
</gene>
<evidence type="ECO:0008006" key="3">
    <source>
        <dbReference type="Google" id="ProtNLM"/>
    </source>
</evidence>
<dbReference type="GeneID" id="6007640"/>
<protein>
    <recommendedName>
        <fullName evidence="3">F-box domain-containing protein</fullName>
    </recommendedName>
</protein>
<dbReference type="OrthoDB" id="2956498at2759"/>
<dbReference type="InParanoid" id="A8N8M3"/>